<comment type="caution">
    <text evidence="3">The sequence shown here is derived from an EMBL/GenBank/DDBJ whole genome shotgun (WGS) entry which is preliminary data.</text>
</comment>
<sequence>MHGEHERDVAEPAGFWRSKTGIVLIGFLLIGGFLLVSEHRVHALGFLPYLLVLACPLLHIFHHGHGGHGAHKRGLSHRGAPEVR</sequence>
<keyword evidence="4" id="KW-1185">Reference proteome</keyword>
<feature type="transmembrane region" description="Helical" evidence="2">
    <location>
        <begin position="20"/>
        <end position="36"/>
    </location>
</feature>
<dbReference type="STRING" id="1472378.AU381_11825"/>
<evidence type="ECO:0000256" key="1">
    <source>
        <dbReference type="SAM" id="MobiDB-lite"/>
    </source>
</evidence>
<name>A0A178XK27_9HYPH</name>
<feature type="compositionally biased region" description="Basic residues" evidence="1">
    <location>
        <begin position="65"/>
        <end position="76"/>
    </location>
</feature>
<dbReference type="Proteomes" id="UP000094025">
    <property type="component" value="Unassembled WGS sequence"/>
</dbReference>
<keyword evidence="2" id="KW-1133">Transmembrane helix</keyword>
<evidence type="ECO:0008006" key="5">
    <source>
        <dbReference type="Google" id="ProtNLM"/>
    </source>
</evidence>
<dbReference type="EMBL" id="LPUX01000066">
    <property type="protein sequence ID" value="OAP35597.1"/>
    <property type="molecule type" value="Genomic_DNA"/>
</dbReference>
<feature type="region of interest" description="Disordered" evidence="1">
    <location>
        <begin position="65"/>
        <end position="84"/>
    </location>
</feature>
<dbReference type="InterPro" id="IPR021682">
    <property type="entry name" value="DUF2933"/>
</dbReference>
<keyword evidence="2" id="KW-0472">Membrane</keyword>
<accession>A0A178XK27</accession>
<feature type="transmembrane region" description="Helical" evidence="2">
    <location>
        <begin position="43"/>
        <end position="61"/>
    </location>
</feature>
<gene>
    <name evidence="3" type="ORF">AU381_11825</name>
</gene>
<dbReference type="AlphaFoldDB" id="A0A178XK27"/>
<evidence type="ECO:0000313" key="4">
    <source>
        <dbReference type="Proteomes" id="UP000094025"/>
    </source>
</evidence>
<evidence type="ECO:0000313" key="3">
    <source>
        <dbReference type="EMBL" id="OAP35597.1"/>
    </source>
</evidence>
<reference evidence="3 4" key="1">
    <citation type="journal article" date="2016" name="Int. J. Syst. Evol. Microbiol.">
        <title>Ensifer glycinis sp. nov., an novel rhizobial species associated with Glycine spp.</title>
        <authorList>
            <person name="Yan H."/>
            <person name="Yan J."/>
            <person name="Sui X.H."/>
            <person name="Wang E.T."/>
            <person name="Chen W.X."/>
            <person name="Zhang X.X."/>
            <person name="Chen W.F."/>
        </authorList>
    </citation>
    <scope>NUCLEOTIDE SEQUENCE [LARGE SCALE GENOMIC DNA]</scope>
    <source>
        <strain evidence="3 4">CCBAU 23380</strain>
    </source>
</reference>
<proteinExistence type="predicted"/>
<evidence type="ECO:0000256" key="2">
    <source>
        <dbReference type="SAM" id="Phobius"/>
    </source>
</evidence>
<keyword evidence="2" id="KW-0812">Transmembrane</keyword>
<dbReference type="Pfam" id="PF11666">
    <property type="entry name" value="DUF2933"/>
    <property type="match status" value="1"/>
</dbReference>
<protein>
    <recommendedName>
        <fullName evidence="5">DUF2933 domain-containing protein</fullName>
    </recommendedName>
</protein>
<organism evidence="3 4">
    <name type="scientific">Sinorhizobium glycinis</name>
    <dbReference type="NCBI Taxonomy" id="1472378"/>
    <lineage>
        <taxon>Bacteria</taxon>
        <taxon>Pseudomonadati</taxon>
        <taxon>Pseudomonadota</taxon>
        <taxon>Alphaproteobacteria</taxon>
        <taxon>Hyphomicrobiales</taxon>
        <taxon>Rhizobiaceae</taxon>
        <taxon>Sinorhizobium/Ensifer group</taxon>
        <taxon>Sinorhizobium</taxon>
    </lineage>
</organism>